<dbReference type="KEGG" id="alti:ALE3EI_1258"/>
<feature type="region of interest" description="Disordered" evidence="1">
    <location>
        <begin position="1"/>
        <end position="20"/>
    </location>
</feature>
<dbReference type="InterPro" id="IPR037682">
    <property type="entry name" value="TonB_C"/>
</dbReference>
<name>A0A7G8PU07_9FLAO</name>
<dbReference type="EMBL" id="CP052909">
    <property type="protein sequence ID" value="QNJ97823.1"/>
    <property type="molecule type" value="Genomic_DNA"/>
</dbReference>
<gene>
    <name evidence="4" type="ORF">ALE3EI_1258</name>
</gene>
<evidence type="ECO:0000256" key="1">
    <source>
        <dbReference type="SAM" id="MobiDB-lite"/>
    </source>
</evidence>
<feature type="transmembrane region" description="Helical" evidence="2">
    <location>
        <begin position="33"/>
        <end position="50"/>
    </location>
</feature>
<dbReference type="Pfam" id="PF03544">
    <property type="entry name" value="TonB_C"/>
    <property type="match status" value="1"/>
</dbReference>
<protein>
    <recommendedName>
        <fullName evidence="3">TonB C-terminal domain-containing protein</fullName>
    </recommendedName>
</protein>
<dbReference type="RefSeq" id="WP_186992052.1">
    <property type="nucleotide sequence ID" value="NZ_CP052909.1"/>
</dbReference>
<feature type="compositionally biased region" description="Basic and acidic residues" evidence="1">
    <location>
        <begin position="11"/>
        <end position="20"/>
    </location>
</feature>
<feature type="domain" description="TonB C-terminal" evidence="3">
    <location>
        <begin position="205"/>
        <end position="265"/>
    </location>
</feature>
<evidence type="ECO:0000259" key="3">
    <source>
        <dbReference type="Pfam" id="PF03544"/>
    </source>
</evidence>
<sequence length="266" mass="30057">MKPSVQNFRSDPPKKLSKREDKKRININWNSRLFFQLGIIAGLLIVFALMQSTLGMTAKAYKVHERPLWVEPPVKTFVVEQPKVEVKQEVVKKPPVVKPKTITEVIEVIKNDDQTKVETKNTSVDVPKTNEEPVKPIKTNVVVDVPKGPKNINVVEFAPVFPGCESMGNNEAQKDCLASKLHEFIAKTFDTDKFAHYDTGKSLRIAVMFKIDDKGNVVDVVARAPDSKLEREAQRVINKLPRMTPGRQGDMPVEVIYTIPIKFNID</sequence>
<reference evidence="4 5" key="1">
    <citation type="submission" date="2020-04" db="EMBL/GenBank/DDBJ databases">
        <title>Genome sequence of Altibacter aquimarinus strain ALE3EI.</title>
        <authorList>
            <person name="Oh H.-M."/>
            <person name="Jang D."/>
        </authorList>
    </citation>
    <scope>NUCLEOTIDE SEQUENCE [LARGE SCALE GENOMIC DNA]</scope>
    <source>
        <strain evidence="4 5">ALE3EI</strain>
    </source>
</reference>
<keyword evidence="5" id="KW-1185">Reference proteome</keyword>
<accession>A0A7G8PU07</accession>
<dbReference type="Gene3D" id="3.30.1150.10">
    <property type="match status" value="1"/>
</dbReference>
<keyword evidence="2" id="KW-1133">Transmembrane helix</keyword>
<dbReference type="SUPFAM" id="SSF74653">
    <property type="entry name" value="TolA/TonB C-terminal domain"/>
    <property type="match status" value="1"/>
</dbReference>
<evidence type="ECO:0000256" key="2">
    <source>
        <dbReference type="SAM" id="Phobius"/>
    </source>
</evidence>
<dbReference type="AlphaFoldDB" id="A0A7G8PU07"/>
<organism evidence="4 5">
    <name type="scientific">Constantimarinum furrinae</name>
    <dbReference type="NCBI Taxonomy" id="2562285"/>
    <lineage>
        <taxon>Bacteria</taxon>
        <taxon>Pseudomonadati</taxon>
        <taxon>Bacteroidota</taxon>
        <taxon>Flavobacteriia</taxon>
        <taxon>Flavobacteriales</taxon>
        <taxon>Flavobacteriaceae</taxon>
        <taxon>Altibacter/Constantimarinum group</taxon>
        <taxon>Constantimarinum</taxon>
    </lineage>
</organism>
<proteinExistence type="predicted"/>
<evidence type="ECO:0000313" key="5">
    <source>
        <dbReference type="Proteomes" id="UP000515514"/>
    </source>
</evidence>
<keyword evidence="2" id="KW-0472">Membrane</keyword>
<dbReference type="Proteomes" id="UP000515514">
    <property type="component" value="Chromosome"/>
</dbReference>
<evidence type="ECO:0000313" key="4">
    <source>
        <dbReference type="EMBL" id="QNJ97823.1"/>
    </source>
</evidence>
<keyword evidence="2" id="KW-0812">Transmembrane</keyword>
<dbReference type="GO" id="GO:0055085">
    <property type="term" value="P:transmembrane transport"/>
    <property type="evidence" value="ECO:0007669"/>
    <property type="project" value="InterPro"/>
</dbReference>